<keyword evidence="5" id="KW-1185">Reference proteome</keyword>
<evidence type="ECO:0000256" key="1">
    <source>
        <dbReference type="ARBA" id="ARBA00022490"/>
    </source>
</evidence>
<keyword evidence="2" id="KW-0251">Elongation factor</keyword>
<sequence>MNTNKSQETSQSQVIFIMESQLQLTVCQIILDQFQINTTQNYTNTKEQFLIYLLTLQHIQTLVQKQQLLLEQLMILLVVVDYVEGVFWYTETILRKVLQEKIKPILMINEIGSLYWNYKMIVKKCIRNSLLQLIIYIQIMFQYALDQEKNLGLFDVLNLLLSIQKNSNVVPPKLQEKFWGDNYFIVVSKCWWKKSNDDSGKQLQSAFTAFIIDQSVNWLIQSQKEIANKMFYILGLELTQEEQKLSGKFLLKAVMSKWINMADTLIKMIICHLPSSEEAKKFRTSFFQITQKKLKFDFLLLVEFYRQHKYKIIDQNNGSKLQAREDRRFI</sequence>
<comment type="caution">
    <text evidence="4">The sequence shown here is derived from an EMBL/GenBank/DDBJ whole genome shotgun (WGS) entry which is preliminary data.</text>
</comment>
<evidence type="ECO:0000313" key="5">
    <source>
        <dbReference type="Proteomes" id="UP000688137"/>
    </source>
</evidence>
<dbReference type="GO" id="GO:1990904">
    <property type="term" value="C:ribonucleoprotein complex"/>
    <property type="evidence" value="ECO:0007669"/>
    <property type="project" value="TreeGrafter"/>
</dbReference>
<evidence type="ECO:0000313" key="4">
    <source>
        <dbReference type="EMBL" id="CAD8081990.1"/>
    </source>
</evidence>
<evidence type="ECO:0000256" key="3">
    <source>
        <dbReference type="ARBA" id="ARBA00022917"/>
    </source>
</evidence>
<dbReference type="GO" id="GO:0003924">
    <property type="term" value="F:GTPase activity"/>
    <property type="evidence" value="ECO:0007669"/>
    <property type="project" value="TreeGrafter"/>
</dbReference>
<dbReference type="GO" id="GO:0043022">
    <property type="term" value="F:ribosome binding"/>
    <property type="evidence" value="ECO:0007669"/>
    <property type="project" value="TreeGrafter"/>
</dbReference>
<evidence type="ECO:0000256" key="2">
    <source>
        <dbReference type="ARBA" id="ARBA00022768"/>
    </source>
</evidence>
<dbReference type="GO" id="GO:0003746">
    <property type="term" value="F:translation elongation factor activity"/>
    <property type="evidence" value="ECO:0007669"/>
    <property type="project" value="UniProtKB-KW"/>
</dbReference>
<dbReference type="PANTHER" id="PTHR42908:SF10">
    <property type="entry name" value="EUKARYOTIC TRANSLATION ELONGATION FACTOR 2"/>
    <property type="match status" value="1"/>
</dbReference>
<keyword evidence="3" id="KW-0648">Protein biosynthesis</keyword>
<dbReference type="EMBL" id="CAJJDM010000070">
    <property type="protein sequence ID" value="CAD8081990.1"/>
    <property type="molecule type" value="Genomic_DNA"/>
</dbReference>
<gene>
    <name evidence="4" type="ORF">PPRIM_AZ9-3.1.T0670005</name>
</gene>
<name>A0A8S1MP36_PARPR</name>
<organism evidence="4 5">
    <name type="scientific">Paramecium primaurelia</name>
    <dbReference type="NCBI Taxonomy" id="5886"/>
    <lineage>
        <taxon>Eukaryota</taxon>
        <taxon>Sar</taxon>
        <taxon>Alveolata</taxon>
        <taxon>Ciliophora</taxon>
        <taxon>Intramacronucleata</taxon>
        <taxon>Oligohymenophorea</taxon>
        <taxon>Peniculida</taxon>
        <taxon>Parameciidae</taxon>
        <taxon>Paramecium</taxon>
    </lineage>
</organism>
<keyword evidence="1" id="KW-0963">Cytoplasm</keyword>
<reference evidence="4" key="1">
    <citation type="submission" date="2021-01" db="EMBL/GenBank/DDBJ databases">
        <authorList>
            <consortium name="Genoscope - CEA"/>
            <person name="William W."/>
        </authorList>
    </citation>
    <scope>NUCLEOTIDE SEQUENCE</scope>
</reference>
<dbReference type="Proteomes" id="UP000688137">
    <property type="component" value="Unassembled WGS sequence"/>
</dbReference>
<proteinExistence type="predicted"/>
<dbReference type="GO" id="GO:0005829">
    <property type="term" value="C:cytosol"/>
    <property type="evidence" value="ECO:0007669"/>
    <property type="project" value="TreeGrafter"/>
</dbReference>
<protein>
    <submittedName>
        <fullName evidence="4">Uncharacterized protein</fullName>
    </submittedName>
</protein>
<dbReference type="PANTHER" id="PTHR42908">
    <property type="entry name" value="TRANSLATION ELONGATION FACTOR-RELATED"/>
    <property type="match status" value="1"/>
</dbReference>
<dbReference type="AlphaFoldDB" id="A0A8S1MP36"/>
<accession>A0A8S1MP36</accession>